<dbReference type="GO" id="GO:0005986">
    <property type="term" value="P:sucrose biosynthetic process"/>
    <property type="evidence" value="ECO:0007669"/>
    <property type="project" value="TreeGrafter"/>
</dbReference>
<dbReference type="GO" id="GO:0030388">
    <property type="term" value="P:fructose 1,6-bisphosphate metabolic process"/>
    <property type="evidence" value="ECO:0007669"/>
    <property type="project" value="TreeGrafter"/>
</dbReference>
<evidence type="ECO:0000256" key="3">
    <source>
        <dbReference type="ARBA" id="ARBA00004742"/>
    </source>
</evidence>
<reference evidence="15" key="2">
    <citation type="submission" date="2023-05" db="EMBL/GenBank/DDBJ databases">
        <authorList>
            <person name="Fouks B."/>
        </authorList>
    </citation>
    <scope>NUCLEOTIDE SEQUENCE</scope>
    <source>
        <strain evidence="15">Stay&amp;Tobe</strain>
        <tissue evidence="15">Testes</tissue>
    </source>
</reference>
<evidence type="ECO:0000256" key="11">
    <source>
        <dbReference type="ARBA" id="ARBA00032973"/>
    </source>
</evidence>
<evidence type="ECO:0000313" key="16">
    <source>
        <dbReference type="Proteomes" id="UP001233999"/>
    </source>
</evidence>
<sequence length="288" mass="31603">PDNDNPYLLYDDDDSSDMDTVADDLFINTLSASYTTCLLVSHGKKGVIEVKPEKRGKYIVCFNALDESTVTSYGSVGSTFAIFKKITRSDPCLEDCLQPGKDLVGAGYILYSSATTMVISIGKGVHGFMLNSSIGEFVLTDRNVKIPSKGETYSVNEGFMYQWPEGVAKYVEDKKNYKKAGKPYNARHIGSVTGDLHRTLKEGGIVIHPTTEKHPKGQLCLLYECIPLAYIICQAGGLASNGKMAILDIIPENIHQKSEMFLGSKEDVKEILGCIKKCEQTAETSKTK</sequence>
<evidence type="ECO:0000256" key="7">
    <source>
        <dbReference type="ARBA" id="ARBA00022723"/>
    </source>
</evidence>
<organism evidence="15 16">
    <name type="scientific">Diploptera punctata</name>
    <name type="common">Pacific beetle cockroach</name>
    <dbReference type="NCBI Taxonomy" id="6984"/>
    <lineage>
        <taxon>Eukaryota</taxon>
        <taxon>Metazoa</taxon>
        <taxon>Ecdysozoa</taxon>
        <taxon>Arthropoda</taxon>
        <taxon>Hexapoda</taxon>
        <taxon>Insecta</taxon>
        <taxon>Pterygota</taxon>
        <taxon>Neoptera</taxon>
        <taxon>Polyneoptera</taxon>
        <taxon>Dictyoptera</taxon>
        <taxon>Blattodea</taxon>
        <taxon>Blaberoidea</taxon>
        <taxon>Blaberidae</taxon>
        <taxon>Diplopterinae</taxon>
        <taxon>Diploptera</taxon>
    </lineage>
</organism>
<evidence type="ECO:0000259" key="13">
    <source>
        <dbReference type="Pfam" id="PF00316"/>
    </source>
</evidence>
<keyword evidence="10 12" id="KW-0119">Carbohydrate metabolism</keyword>
<dbReference type="GO" id="GO:0006002">
    <property type="term" value="P:fructose 6-phosphate metabolic process"/>
    <property type="evidence" value="ECO:0007669"/>
    <property type="project" value="TreeGrafter"/>
</dbReference>
<dbReference type="InterPro" id="IPR000146">
    <property type="entry name" value="FBPase_class-1"/>
</dbReference>
<dbReference type="PANTHER" id="PTHR11556">
    <property type="entry name" value="FRUCTOSE-1,6-BISPHOSPHATASE-RELATED"/>
    <property type="match status" value="1"/>
</dbReference>
<reference evidence="15" key="1">
    <citation type="journal article" date="2023" name="IScience">
        <title>Live-bearing cockroach genome reveals convergent evolutionary mechanisms linked to viviparity in insects and beyond.</title>
        <authorList>
            <person name="Fouks B."/>
            <person name="Harrison M.C."/>
            <person name="Mikhailova A.A."/>
            <person name="Marchal E."/>
            <person name="English S."/>
            <person name="Carruthers M."/>
            <person name="Jennings E.C."/>
            <person name="Chiamaka E.L."/>
            <person name="Frigard R.A."/>
            <person name="Pippel M."/>
            <person name="Attardo G.M."/>
            <person name="Benoit J.B."/>
            <person name="Bornberg-Bauer E."/>
            <person name="Tobe S.S."/>
        </authorList>
    </citation>
    <scope>NUCLEOTIDE SEQUENCE</scope>
    <source>
        <strain evidence="15">Stay&amp;Tobe</strain>
    </source>
</reference>
<dbReference type="InterPro" id="IPR028343">
    <property type="entry name" value="FBPtase"/>
</dbReference>
<comment type="catalytic activity">
    <reaction evidence="1">
        <text>beta-D-fructose 1,6-bisphosphate + H2O = beta-D-fructose 6-phosphate + phosphate</text>
        <dbReference type="Rhea" id="RHEA:11064"/>
        <dbReference type="ChEBI" id="CHEBI:15377"/>
        <dbReference type="ChEBI" id="CHEBI:32966"/>
        <dbReference type="ChEBI" id="CHEBI:43474"/>
        <dbReference type="ChEBI" id="CHEBI:57634"/>
        <dbReference type="EC" id="3.1.3.11"/>
    </reaction>
</comment>
<dbReference type="EMBL" id="JASPKZ010008285">
    <property type="protein sequence ID" value="KAJ9580543.1"/>
    <property type="molecule type" value="Genomic_DNA"/>
</dbReference>
<evidence type="ECO:0000313" key="15">
    <source>
        <dbReference type="EMBL" id="KAJ9580543.1"/>
    </source>
</evidence>
<dbReference type="GO" id="GO:0042132">
    <property type="term" value="F:fructose 1,6-bisphosphate 1-phosphatase activity"/>
    <property type="evidence" value="ECO:0007669"/>
    <property type="project" value="UniProtKB-EC"/>
</dbReference>
<feature type="domain" description="Fructose-1-6-bisphosphatase class 1 C-terminal" evidence="14">
    <location>
        <begin position="146"/>
        <end position="273"/>
    </location>
</feature>
<evidence type="ECO:0000256" key="6">
    <source>
        <dbReference type="ARBA" id="ARBA00013093"/>
    </source>
</evidence>
<dbReference type="Pfam" id="PF00316">
    <property type="entry name" value="FBPase"/>
    <property type="match status" value="1"/>
</dbReference>
<dbReference type="FunFam" id="3.40.190.80:FF:000001">
    <property type="entry name" value="Fructose-1,6-bisphosphatase class 1"/>
    <property type="match status" value="1"/>
</dbReference>
<comment type="subunit">
    <text evidence="5">Homotetramer.</text>
</comment>
<dbReference type="GO" id="GO:0046872">
    <property type="term" value="F:metal ion binding"/>
    <property type="evidence" value="ECO:0007669"/>
    <property type="project" value="UniProtKB-KW"/>
</dbReference>
<dbReference type="PRINTS" id="PR00115">
    <property type="entry name" value="F16BPHPHTASE"/>
</dbReference>
<keyword evidence="7" id="KW-0479">Metal-binding</keyword>
<dbReference type="EC" id="3.1.3.11" evidence="6"/>
<dbReference type="SUPFAM" id="SSF56655">
    <property type="entry name" value="Carbohydrate phosphatase"/>
    <property type="match status" value="1"/>
</dbReference>
<dbReference type="InterPro" id="IPR044015">
    <property type="entry name" value="FBPase_C_dom"/>
</dbReference>
<dbReference type="Gene3D" id="3.30.540.10">
    <property type="entry name" value="Fructose-1,6-Bisphosphatase, subunit A, domain 1"/>
    <property type="match status" value="1"/>
</dbReference>
<comment type="similarity">
    <text evidence="4 12">Belongs to the FBPase class 1 family.</text>
</comment>
<feature type="domain" description="Fructose-1-6-bisphosphatase class I N-terminal" evidence="13">
    <location>
        <begin position="13"/>
        <end position="141"/>
    </location>
</feature>
<dbReference type="PIRSF" id="PIRSF000904">
    <property type="entry name" value="FBPtase_SBPase"/>
    <property type="match status" value="1"/>
</dbReference>
<dbReference type="AlphaFoldDB" id="A0AAD8E801"/>
<name>A0AAD8E801_DIPPU</name>
<feature type="non-terminal residue" evidence="15">
    <location>
        <position position="1"/>
    </location>
</feature>
<keyword evidence="16" id="KW-1185">Reference proteome</keyword>
<dbReference type="Gene3D" id="3.40.190.80">
    <property type="match status" value="1"/>
</dbReference>
<comment type="pathway">
    <text evidence="3">Carbohydrate biosynthesis; gluconeogenesis.</text>
</comment>
<protein>
    <recommendedName>
        <fullName evidence="6">fructose-bisphosphatase</fullName>
        <ecNumber evidence="6">3.1.3.11</ecNumber>
    </recommendedName>
    <alternativeName>
        <fullName evidence="11">D-fructose-1,6-bisphosphate 1-phosphohydrolase</fullName>
    </alternativeName>
</protein>
<keyword evidence="8 12" id="KW-0378">Hydrolase</keyword>
<evidence type="ECO:0000259" key="14">
    <source>
        <dbReference type="Pfam" id="PF18913"/>
    </source>
</evidence>
<proteinExistence type="inferred from homology"/>
<accession>A0AAD8E801</accession>
<dbReference type="GO" id="GO:0006000">
    <property type="term" value="P:fructose metabolic process"/>
    <property type="evidence" value="ECO:0007669"/>
    <property type="project" value="TreeGrafter"/>
</dbReference>
<dbReference type="Pfam" id="PF18913">
    <property type="entry name" value="FBPase_C"/>
    <property type="match status" value="1"/>
</dbReference>
<evidence type="ECO:0000256" key="4">
    <source>
        <dbReference type="ARBA" id="ARBA00010941"/>
    </source>
</evidence>
<evidence type="ECO:0000256" key="9">
    <source>
        <dbReference type="ARBA" id="ARBA00022842"/>
    </source>
</evidence>
<dbReference type="PANTHER" id="PTHR11556:SF1">
    <property type="entry name" value="FRUCTOSE-BISPHOSPHATASE"/>
    <property type="match status" value="1"/>
</dbReference>
<evidence type="ECO:0000256" key="10">
    <source>
        <dbReference type="ARBA" id="ARBA00023277"/>
    </source>
</evidence>
<dbReference type="PIRSF" id="PIRSF500210">
    <property type="entry name" value="FBPtase"/>
    <property type="match status" value="1"/>
</dbReference>
<evidence type="ECO:0000256" key="8">
    <source>
        <dbReference type="ARBA" id="ARBA00022801"/>
    </source>
</evidence>
<comment type="caution">
    <text evidence="15">The sequence shown here is derived from an EMBL/GenBank/DDBJ whole genome shotgun (WGS) entry which is preliminary data.</text>
</comment>
<dbReference type="CDD" id="cd00354">
    <property type="entry name" value="FBPase"/>
    <property type="match status" value="1"/>
</dbReference>
<evidence type="ECO:0000256" key="12">
    <source>
        <dbReference type="RuleBase" id="RU000508"/>
    </source>
</evidence>
<keyword evidence="9" id="KW-0460">Magnesium</keyword>
<evidence type="ECO:0000256" key="2">
    <source>
        <dbReference type="ARBA" id="ARBA00001946"/>
    </source>
</evidence>
<dbReference type="GO" id="GO:0005829">
    <property type="term" value="C:cytosol"/>
    <property type="evidence" value="ECO:0007669"/>
    <property type="project" value="TreeGrafter"/>
</dbReference>
<gene>
    <name evidence="15" type="ORF">L9F63_024283</name>
</gene>
<dbReference type="InterPro" id="IPR033391">
    <property type="entry name" value="FBPase_N"/>
</dbReference>
<dbReference type="Proteomes" id="UP001233999">
    <property type="component" value="Unassembled WGS sequence"/>
</dbReference>
<comment type="cofactor">
    <cofactor evidence="2">
        <name>Mg(2+)</name>
        <dbReference type="ChEBI" id="CHEBI:18420"/>
    </cofactor>
</comment>
<dbReference type="GO" id="GO:0006094">
    <property type="term" value="P:gluconeogenesis"/>
    <property type="evidence" value="ECO:0007669"/>
    <property type="project" value="TreeGrafter"/>
</dbReference>
<evidence type="ECO:0000256" key="1">
    <source>
        <dbReference type="ARBA" id="ARBA00001273"/>
    </source>
</evidence>
<evidence type="ECO:0000256" key="5">
    <source>
        <dbReference type="ARBA" id="ARBA00011881"/>
    </source>
</evidence>